<evidence type="ECO:0000256" key="11">
    <source>
        <dbReference type="SAM" id="MobiDB-lite"/>
    </source>
</evidence>
<evidence type="ECO:0000313" key="16">
    <source>
        <dbReference type="Proteomes" id="UP000383932"/>
    </source>
</evidence>
<dbReference type="OrthoDB" id="60033at2759"/>
<feature type="transmembrane region" description="Helical" evidence="12">
    <location>
        <begin position="265"/>
        <end position="289"/>
    </location>
</feature>
<feature type="region of interest" description="Disordered" evidence="11">
    <location>
        <begin position="1559"/>
        <end position="1581"/>
    </location>
</feature>
<feature type="region of interest" description="Disordered" evidence="11">
    <location>
        <begin position="811"/>
        <end position="899"/>
    </location>
</feature>
<dbReference type="SUPFAM" id="SSF55874">
    <property type="entry name" value="ATPase domain of HSP90 chaperone/DNA topoisomerase II/histidine kinase"/>
    <property type="match status" value="1"/>
</dbReference>
<dbReference type="PANTHER" id="PTHR43047:SF66">
    <property type="entry name" value="HISKA"/>
    <property type="match status" value="1"/>
</dbReference>
<keyword evidence="6 12" id="KW-0812">Transmembrane</keyword>
<keyword evidence="9 12" id="KW-0472">Membrane</keyword>
<dbReference type="SUPFAM" id="SSF47384">
    <property type="entry name" value="Homodimeric domain of signal transducing histidine kinase"/>
    <property type="match status" value="1"/>
</dbReference>
<evidence type="ECO:0000256" key="3">
    <source>
        <dbReference type="ARBA" id="ARBA00012438"/>
    </source>
</evidence>
<feature type="region of interest" description="Disordered" evidence="11">
    <location>
        <begin position="1122"/>
        <end position="1226"/>
    </location>
</feature>
<dbReference type="SMART" id="SM00388">
    <property type="entry name" value="HisKA"/>
    <property type="match status" value="1"/>
</dbReference>
<evidence type="ECO:0000256" key="5">
    <source>
        <dbReference type="ARBA" id="ARBA00022679"/>
    </source>
</evidence>
<keyword evidence="8 12" id="KW-1133">Transmembrane helix</keyword>
<feature type="modified residue" description="4-aspartylphosphate" evidence="10">
    <location>
        <position position="1000"/>
    </location>
</feature>
<dbReference type="CDD" id="cd17546">
    <property type="entry name" value="REC_hyHK_CKI1_RcsC-like"/>
    <property type="match status" value="1"/>
</dbReference>
<dbReference type="GO" id="GO:0055085">
    <property type="term" value="P:transmembrane transport"/>
    <property type="evidence" value="ECO:0007669"/>
    <property type="project" value="InterPro"/>
</dbReference>
<dbReference type="SMART" id="SM00387">
    <property type="entry name" value="HATPase_c"/>
    <property type="match status" value="1"/>
</dbReference>
<evidence type="ECO:0000256" key="6">
    <source>
        <dbReference type="ARBA" id="ARBA00022692"/>
    </source>
</evidence>
<dbReference type="InterPro" id="IPR003594">
    <property type="entry name" value="HATPase_dom"/>
</dbReference>
<feature type="transmembrane region" description="Helical" evidence="12">
    <location>
        <begin position="234"/>
        <end position="253"/>
    </location>
</feature>
<feature type="transmembrane region" description="Helical" evidence="12">
    <location>
        <begin position="301"/>
        <end position="318"/>
    </location>
</feature>
<feature type="transmembrane region" description="Helical" evidence="12">
    <location>
        <begin position="1343"/>
        <end position="1365"/>
    </location>
</feature>
<keyword evidence="5" id="KW-0808">Transferase</keyword>
<evidence type="ECO:0000256" key="7">
    <source>
        <dbReference type="ARBA" id="ARBA00022777"/>
    </source>
</evidence>
<feature type="transmembrane region" description="Helical" evidence="12">
    <location>
        <begin position="1651"/>
        <end position="1674"/>
    </location>
</feature>
<evidence type="ECO:0000313" key="15">
    <source>
        <dbReference type="EMBL" id="KAB5592692.1"/>
    </source>
</evidence>
<dbReference type="SMART" id="SM00448">
    <property type="entry name" value="REC"/>
    <property type="match status" value="1"/>
</dbReference>
<dbReference type="InterPro" id="IPR001789">
    <property type="entry name" value="Sig_transdc_resp-reg_receiver"/>
</dbReference>
<evidence type="ECO:0000256" key="12">
    <source>
        <dbReference type="SAM" id="Phobius"/>
    </source>
</evidence>
<dbReference type="PROSITE" id="PS50109">
    <property type="entry name" value="HIS_KIN"/>
    <property type="match status" value="1"/>
</dbReference>
<feature type="transmembrane region" description="Helical" evidence="12">
    <location>
        <begin position="1283"/>
        <end position="1304"/>
    </location>
</feature>
<keyword evidence="4 10" id="KW-0597">Phosphoprotein</keyword>
<evidence type="ECO:0000259" key="14">
    <source>
        <dbReference type="PROSITE" id="PS50110"/>
    </source>
</evidence>
<dbReference type="PRINTS" id="PR00344">
    <property type="entry name" value="BCTRLSENSOR"/>
</dbReference>
<protein>
    <recommendedName>
        <fullName evidence="3">histidine kinase</fullName>
        <ecNumber evidence="3">2.7.13.3</ecNumber>
    </recommendedName>
</protein>
<dbReference type="GO" id="GO:0005886">
    <property type="term" value="C:plasma membrane"/>
    <property type="evidence" value="ECO:0007669"/>
    <property type="project" value="TreeGrafter"/>
</dbReference>
<dbReference type="GO" id="GO:0009927">
    <property type="term" value="F:histidine phosphotransfer kinase activity"/>
    <property type="evidence" value="ECO:0007669"/>
    <property type="project" value="TreeGrafter"/>
</dbReference>
<name>A0A5N5QLN2_9AGAM</name>
<dbReference type="InterPro" id="IPR004837">
    <property type="entry name" value="NaCa_Exmemb"/>
</dbReference>
<feature type="transmembrane region" description="Helical" evidence="12">
    <location>
        <begin position="1722"/>
        <end position="1742"/>
    </location>
</feature>
<dbReference type="Pfam" id="PF02518">
    <property type="entry name" value="HATPase_c"/>
    <property type="match status" value="1"/>
</dbReference>
<keyword evidence="16" id="KW-1185">Reference proteome</keyword>
<feature type="region of interest" description="Disordered" evidence="11">
    <location>
        <begin position="1"/>
        <end position="77"/>
    </location>
</feature>
<feature type="region of interest" description="Disordered" evidence="11">
    <location>
        <begin position="120"/>
        <end position="148"/>
    </location>
</feature>
<comment type="subcellular location">
    <subcellularLocation>
        <location evidence="2">Membrane</location>
        <topology evidence="2">Multi-pass membrane protein</topology>
    </subcellularLocation>
</comment>
<feature type="transmembrane region" description="Helical" evidence="12">
    <location>
        <begin position="325"/>
        <end position="342"/>
    </location>
</feature>
<reference evidence="15 16" key="1">
    <citation type="journal article" date="2019" name="Fungal Biol. Biotechnol.">
        <title>Draft genome sequence of fastidious pathogen Ceratobasidium theobromae, which causes vascular-streak dieback in Theobroma cacao.</title>
        <authorList>
            <person name="Ali S.S."/>
            <person name="Asman A."/>
            <person name="Shao J."/>
            <person name="Firmansyah A.P."/>
            <person name="Susilo A.W."/>
            <person name="Rosmana A."/>
            <person name="McMahon P."/>
            <person name="Junaid M."/>
            <person name="Guest D."/>
            <person name="Kheng T.Y."/>
            <person name="Meinhardt L.W."/>
            <person name="Bailey B.A."/>
        </authorList>
    </citation>
    <scope>NUCLEOTIDE SEQUENCE [LARGE SCALE GENOMIC DNA]</scope>
    <source>
        <strain evidence="15 16">CT2</strain>
    </source>
</reference>
<dbReference type="InterPro" id="IPR011006">
    <property type="entry name" value="CheY-like_superfamily"/>
</dbReference>
<dbReference type="GO" id="GO:0000155">
    <property type="term" value="F:phosphorelay sensor kinase activity"/>
    <property type="evidence" value="ECO:0007669"/>
    <property type="project" value="InterPro"/>
</dbReference>
<accession>A0A5N5QLN2</accession>
<keyword evidence="7" id="KW-0418">Kinase</keyword>
<evidence type="ECO:0000256" key="10">
    <source>
        <dbReference type="PROSITE-ProRule" id="PRU00169"/>
    </source>
</evidence>
<feature type="compositionally biased region" description="Basic and acidic residues" evidence="11">
    <location>
        <begin position="1149"/>
        <end position="1166"/>
    </location>
</feature>
<dbReference type="Pfam" id="PF01699">
    <property type="entry name" value="Na_Ca_ex"/>
    <property type="match status" value="1"/>
</dbReference>
<dbReference type="InterPro" id="IPR036890">
    <property type="entry name" value="HATPase_C_sf"/>
</dbReference>
<dbReference type="InterPro" id="IPR003661">
    <property type="entry name" value="HisK_dim/P_dom"/>
</dbReference>
<feature type="compositionally biased region" description="Polar residues" evidence="11">
    <location>
        <begin position="120"/>
        <end position="129"/>
    </location>
</feature>
<feature type="transmembrane region" description="Helical" evidence="12">
    <location>
        <begin position="1310"/>
        <end position="1331"/>
    </location>
</feature>
<comment type="catalytic activity">
    <reaction evidence="1">
        <text>ATP + protein L-histidine = ADP + protein N-phospho-L-histidine.</text>
        <dbReference type="EC" id="2.7.13.3"/>
    </reaction>
</comment>
<dbReference type="EC" id="2.7.13.3" evidence="3"/>
<gene>
    <name evidence="15" type="ORF">CTheo_3892</name>
</gene>
<dbReference type="SUPFAM" id="SSF52172">
    <property type="entry name" value="CheY-like"/>
    <property type="match status" value="1"/>
</dbReference>
<dbReference type="Proteomes" id="UP000383932">
    <property type="component" value="Unassembled WGS sequence"/>
</dbReference>
<evidence type="ECO:0000259" key="13">
    <source>
        <dbReference type="PROSITE" id="PS50109"/>
    </source>
</evidence>
<evidence type="ECO:0000256" key="4">
    <source>
        <dbReference type="ARBA" id="ARBA00022553"/>
    </source>
</evidence>
<feature type="compositionally biased region" description="Pro residues" evidence="11">
    <location>
        <begin position="1128"/>
        <end position="1141"/>
    </location>
</feature>
<proteinExistence type="predicted"/>
<feature type="transmembrane region" description="Helical" evidence="12">
    <location>
        <begin position="1371"/>
        <end position="1394"/>
    </location>
</feature>
<evidence type="ECO:0000256" key="8">
    <source>
        <dbReference type="ARBA" id="ARBA00022989"/>
    </source>
</evidence>
<feature type="transmembrane region" description="Helical" evidence="12">
    <location>
        <begin position="1415"/>
        <end position="1435"/>
    </location>
</feature>
<feature type="compositionally biased region" description="Polar residues" evidence="11">
    <location>
        <begin position="1189"/>
        <end position="1204"/>
    </location>
</feature>
<comment type="caution">
    <text evidence="15">The sequence shown here is derived from an EMBL/GenBank/DDBJ whole genome shotgun (WGS) entry which is preliminary data.</text>
</comment>
<dbReference type="CDD" id="cd00082">
    <property type="entry name" value="HisKA"/>
    <property type="match status" value="1"/>
</dbReference>
<dbReference type="PROSITE" id="PS50110">
    <property type="entry name" value="RESPONSE_REGULATORY"/>
    <property type="match status" value="1"/>
</dbReference>
<feature type="transmembrane region" description="Helical" evidence="12">
    <location>
        <begin position="1501"/>
        <end position="1520"/>
    </location>
</feature>
<feature type="transmembrane region" description="Helical" evidence="12">
    <location>
        <begin position="1611"/>
        <end position="1631"/>
    </location>
</feature>
<dbReference type="Gene3D" id="3.40.50.2300">
    <property type="match status" value="1"/>
</dbReference>
<dbReference type="InterPro" id="IPR004358">
    <property type="entry name" value="Sig_transdc_His_kin-like_C"/>
</dbReference>
<dbReference type="InterPro" id="IPR036097">
    <property type="entry name" value="HisK_dim/P_sf"/>
</dbReference>
<dbReference type="EMBL" id="SSOP01000057">
    <property type="protein sequence ID" value="KAB5592692.1"/>
    <property type="molecule type" value="Genomic_DNA"/>
</dbReference>
<dbReference type="PANTHER" id="PTHR43047">
    <property type="entry name" value="TWO-COMPONENT HISTIDINE PROTEIN KINASE"/>
    <property type="match status" value="1"/>
</dbReference>
<evidence type="ECO:0000256" key="9">
    <source>
        <dbReference type="ARBA" id="ARBA00023136"/>
    </source>
</evidence>
<evidence type="ECO:0000256" key="2">
    <source>
        <dbReference type="ARBA" id="ARBA00004141"/>
    </source>
</evidence>
<feature type="transmembrane region" description="Helical" evidence="12">
    <location>
        <begin position="1754"/>
        <end position="1771"/>
    </location>
</feature>
<feature type="domain" description="Histidine kinase" evidence="13">
    <location>
        <begin position="410"/>
        <end position="706"/>
    </location>
</feature>
<feature type="compositionally biased region" description="Low complexity" evidence="11">
    <location>
        <begin position="8"/>
        <end position="29"/>
    </location>
</feature>
<evidence type="ECO:0000256" key="1">
    <source>
        <dbReference type="ARBA" id="ARBA00000085"/>
    </source>
</evidence>
<sequence length="1794" mass="197680">MRPLALGTATDTSTSTAQHTPTTTATDSPLQKTARFDRSALRKNWTRFKRTTGIGPPGPLTGTGTATGSSSVDDVASKVPHRLWGRRRWRDDDMEMGNNRHSEHDDEDDAEVDAVVVDNQSTQRSQSTHPVHDDSAPPTGPTASASSGVAESRAMVLVRYRIWPVIERFFRCVVPFHHTRTNVPSLHFHDPLSEAQYRKETFYTHKTLSFWASLLNWVLAAGLMSRPYTKQDQMFVFGVAPFLTVPLPIFITFDWPRTRPWIYQVWLASAVWSWAWYNLMFMYLCGVYGQPSRFGCGSRDFLVLFYYVTGLPVIAIFAMGQNRTLQTTMVVAFIACAGALLVPWRRSWIRNILNLIIFHIFILYINWMRETADRRLYVLRDQLKTQYKQTQKAQISERKSSDSKRRLTSYIFHEVRVPLNTALLAAQNLAGTNAIQREHEIEFNALEGSLNMMSKVLNDVLDFNRMDSGRFETVSKPFAFHAVIRSMLVPLGLGASAKGLQLVVELDEDIDVQARLAAYRAQARDLDLSEKRHSGDSTAKRQRAEDWVAQRMEEGSEEDGIVMGDEMRLRQVVTNLASNACKFTEPGGRITLRTKLVIPSAENRAKVSIDQTESSESSDESRVLEHIVVRIEVQDTGVGIGQRDMEEKRLFSAFMQTSSGLRQGGKGTGLGLALVRHIVSLSGGRLGVKSKREVGSTFWVELPLGVGRKAVAGLHATRARDAAVDAINFSGGWNVDEVGLVCVEPVMASSSGDASTALSSGALLAAGAPATPLQGGSALRSIMEHGGVVELVPQLPMQASAEECPIVATRTLSPDRPMPCASPVASRVGPSDTSASRAALSDPTASRIVLSDPAPRGATVPRVVEPVARDSPKPSAHRSMPSETSSPALKTTAGPGNVSPVRGIGSADSLALAPLRVLVVDDDALTRRLMTRMLTRLGCTVENAENGQVALDMMLAPLPTPHSQRTQSSAGFPPLVEPGGTATSGTWDYTECKYDVVFLDNHMPVCSGVEVARRLRQLDRKDFVVGVTGNALTEDQQEYLQAGANQCRTDETRIGKEPQGHVGWVALRCGRLGLTGLQCSLTSDEKGVFTRWGSAHRVEMNESRNWWLVVVPVMSSEYAPLRGMEMPEPQPHSAPLTPEPQPMSQGSVDEMHRAQDAEQRTRDSNGRTHIQPSSHRRTGSAPDPWSPGYQRNVNRFSKPSTSTMGGHHRRLSSGATVTGTPPPDHKRAVPLYAHHRHTGSLPDAPVRIRKKEPGLVNFFRKLNGERVRERGHKVPGLWHSLKAIVTSSWLNVLFVAIPLSWIAALAKWNYVYTFILSFIAIIPLENISEFGGEQLALYCGESIGDLIVITLHNVVEAVLALILLVKCELKLLQSTVIGVVLLHCLLIPGTAFLTDGTKLWAQQLKPRVTELNQSLLTVGVLALVVPTGFFTALPYKNPSEFAPQFVNTTLTMVKAGSAPTRMLMARAEVTGKDHKASIHAIEVAASVTAVSDPTRDWMLRLSRGIAVILLVIYIGSRFYLHHPPGEHIVVETVHAHGHDEEAGFHSDVKHPVLYDDVSQSTHAQSHAGHRRAYSTAENEEDRERLISNIEREHGASQFVEEEAEHHEPPEIGPWVAVVLLIIVIGLLSVTAEWLVKSIEPIREANLFTSEWFGLILLPLVSYAGDGLNTIMYFIRSNLMGMNVAPPSDLAKAKSIDLSIQFTLFWIPTFVLTAWGLNEPLTLLFDHFEVVVVVGASFLVNSVTQDGRTNWSEGMIMVGFYIIIGLAAWYYPGDAEAHFMLQCKSMQELLASSLP</sequence>
<dbReference type="Gene3D" id="3.30.565.10">
    <property type="entry name" value="Histidine kinase-like ATPase, C-terminal domain"/>
    <property type="match status" value="1"/>
</dbReference>
<organism evidence="15 16">
    <name type="scientific">Ceratobasidium theobromae</name>
    <dbReference type="NCBI Taxonomy" id="1582974"/>
    <lineage>
        <taxon>Eukaryota</taxon>
        <taxon>Fungi</taxon>
        <taxon>Dikarya</taxon>
        <taxon>Basidiomycota</taxon>
        <taxon>Agaricomycotina</taxon>
        <taxon>Agaricomycetes</taxon>
        <taxon>Cantharellales</taxon>
        <taxon>Ceratobasidiaceae</taxon>
        <taxon>Ceratobasidium</taxon>
    </lineage>
</organism>
<feature type="domain" description="Response regulatory" evidence="14">
    <location>
        <begin position="916"/>
        <end position="1065"/>
    </location>
</feature>
<dbReference type="Gene3D" id="1.10.287.130">
    <property type="match status" value="1"/>
</dbReference>
<dbReference type="InterPro" id="IPR005467">
    <property type="entry name" value="His_kinase_dom"/>
</dbReference>
<dbReference type="Pfam" id="PF00512">
    <property type="entry name" value="HisKA"/>
    <property type="match status" value="1"/>
</dbReference>
<dbReference type="Pfam" id="PF00072">
    <property type="entry name" value="Response_reg"/>
    <property type="match status" value="1"/>
</dbReference>
<feature type="transmembrane region" description="Helical" evidence="12">
    <location>
        <begin position="348"/>
        <end position="367"/>
    </location>
</feature>